<reference evidence="3" key="1">
    <citation type="submission" date="2025-08" db="UniProtKB">
        <authorList>
            <consortium name="RefSeq"/>
        </authorList>
    </citation>
    <scope>IDENTIFICATION</scope>
</reference>
<sequence length="689" mass="78775">MYQMPLFSYNDRAFKFCLTNLPDNVSEEITKMILDNGGEIVDTDDPLAINFTVPDNYVPGKVMYDVQFIKDCVMWKEIGDLHKYKLGPRKAYDGCIMSIFLYGSPSCMYRCVSNPCPQNNICSSCGSRNTFEILDLNYSPMPSKNASDEWRVITSNTLYKKGFSDAKKSLKSVSRKHPSLLQDETEVSPKLKKLQTNGNASSQEVSSIYKTVEHLINYSPDSNLLLTQATQDGIDKLHTDTESRTIVTQQAIEIDQLDSDSQRSVKRAVDHAKHKSHHDTSEIIRMSSDSKSDQLWNLEKKFSVLQCGNAYKISNLPDVELIRVVNTSAKEHESYIKDESKKKAEKDVLVTYKLKSHEQEKKEFEETSVSSIIKNSLKSRARTNAKSARKWSRVSSEEEESPRSNNGKDHDRCDCGERKRKISRKDKEKSETSLIKREYCKIPQCKNNLPTCNASVDGNPTLNKDPQSNEDSTGSVTDPEGIFSDEANRILRPRTALPNKSYVVSSDDSDDVNEPARLKNTKSRIKKDNSEDEDPTVFISESEISDDSDAVHHIKVKDESNNASYCPVRSKLNINSEKNGKSIKTNLNLQEWLTWAKHKAQNLAAPRTRNFAKWEKLHMLIFLIENDFIDHAKGLDVWHHMIQREDCGQRTKMSLQNHFIKYILPCIEEFRLPKDIETKFLTLRNIKDH</sequence>
<dbReference type="Proteomes" id="UP000694920">
    <property type="component" value="Unplaced"/>
</dbReference>
<gene>
    <name evidence="3" type="primary">LOC107264352</name>
</gene>
<dbReference type="KEGG" id="ccin:107264352"/>
<proteinExistence type="predicted"/>
<keyword evidence="2" id="KW-1185">Reference proteome</keyword>
<dbReference type="GeneID" id="107264352"/>
<dbReference type="RefSeq" id="XP_015588012.1">
    <property type="nucleotide sequence ID" value="XM_015732526.2"/>
</dbReference>
<protein>
    <submittedName>
        <fullName evidence="3">Uncharacterized protein LOC107264352 isoform X1</fullName>
    </submittedName>
</protein>
<evidence type="ECO:0000313" key="2">
    <source>
        <dbReference type="Proteomes" id="UP000694920"/>
    </source>
</evidence>
<organism evidence="2 3">
    <name type="scientific">Cephus cinctus</name>
    <name type="common">Wheat stem sawfly</name>
    <dbReference type="NCBI Taxonomy" id="211228"/>
    <lineage>
        <taxon>Eukaryota</taxon>
        <taxon>Metazoa</taxon>
        <taxon>Ecdysozoa</taxon>
        <taxon>Arthropoda</taxon>
        <taxon>Hexapoda</taxon>
        <taxon>Insecta</taxon>
        <taxon>Pterygota</taxon>
        <taxon>Neoptera</taxon>
        <taxon>Endopterygota</taxon>
        <taxon>Hymenoptera</taxon>
        <taxon>Cephoidea</taxon>
        <taxon>Cephidae</taxon>
        <taxon>Cephus</taxon>
    </lineage>
</organism>
<feature type="compositionally biased region" description="Basic residues" evidence="1">
    <location>
        <begin position="378"/>
        <end position="392"/>
    </location>
</feature>
<feature type="compositionally biased region" description="Polar residues" evidence="1">
    <location>
        <begin position="456"/>
        <end position="476"/>
    </location>
</feature>
<dbReference type="AlphaFoldDB" id="A0AAJ7BL54"/>
<feature type="region of interest" description="Disordered" evidence="1">
    <location>
        <begin position="456"/>
        <end position="534"/>
    </location>
</feature>
<evidence type="ECO:0000313" key="3">
    <source>
        <dbReference type="RefSeq" id="XP_015588012.1"/>
    </source>
</evidence>
<name>A0AAJ7BL54_CEPCN</name>
<evidence type="ECO:0000256" key="1">
    <source>
        <dbReference type="SAM" id="MobiDB-lite"/>
    </source>
</evidence>
<feature type="compositionally biased region" description="Basic and acidic residues" evidence="1">
    <location>
        <begin position="406"/>
        <end position="417"/>
    </location>
</feature>
<accession>A0AAJ7BL54</accession>
<feature type="region of interest" description="Disordered" evidence="1">
    <location>
        <begin position="378"/>
        <end position="430"/>
    </location>
</feature>